<evidence type="ECO:0000256" key="3">
    <source>
        <dbReference type="ARBA" id="ARBA00022643"/>
    </source>
</evidence>
<evidence type="ECO:0000259" key="6">
    <source>
        <dbReference type="Pfam" id="PF00881"/>
    </source>
</evidence>
<gene>
    <name evidence="7" type="ORF">GCM10009850_099830</name>
</gene>
<dbReference type="InterPro" id="IPR029479">
    <property type="entry name" value="Nitroreductase"/>
</dbReference>
<dbReference type="PANTHER" id="PTHR43425:SF2">
    <property type="entry name" value="OXYGEN-INSENSITIVE NADPH NITROREDUCTASE"/>
    <property type="match status" value="1"/>
</dbReference>
<protein>
    <submittedName>
        <fullName evidence="7">NADPH-dependent oxidoreductase</fullName>
    </submittedName>
</protein>
<dbReference type="RefSeq" id="WP_344492206.1">
    <property type="nucleotide sequence ID" value="NZ_BAAAQX010000041.1"/>
</dbReference>
<feature type="domain" description="Nitroreductase" evidence="6">
    <location>
        <begin position="33"/>
        <end position="186"/>
    </location>
</feature>
<dbReference type="SUPFAM" id="SSF55469">
    <property type="entry name" value="FMN-dependent nitroreductase-like"/>
    <property type="match status" value="1"/>
</dbReference>
<evidence type="ECO:0000313" key="7">
    <source>
        <dbReference type="EMBL" id="GAA2214518.1"/>
    </source>
</evidence>
<keyword evidence="8" id="KW-1185">Reference proteome</keyword>
<evidence type="ECO:0000256" key="5">
    <source>
        <dbReference type="PIRNR" id="PIRNR005426"/>
    </source>
</evidence>
<dbReference type="PIRSF" id="PIRSF005426">
    <property type="entry name" value="Frp"/>
    <property type="match status" value="1"/>
</dbReference>
<evidence type="ECO:0000256" key="4">
    <source>
        <dbReference type="ARBA" id="ARBA00023002"/>
    </source>
</evidence>
<accession>A0ABN3CYC3</accession>
<keyword evidence="4 5" id="KW-0560">Oxidoreductase</keyword>
<dbReference type="Proteomes" id="UP001499843">
    <property type="component" value="Unassembled WGS sequence"/>
</dbReference>
<evidence type="ECO:0000313" key="8">
    <source>
        <dbReference type="Proteomes" id="UP001499843"/>
    </source>
</evidence>
<keyword evidence="5" id="KW-0521">NADP</keyword>
<keyword evidence="3 5" id="KW-0288">FMN</keyword>
<dbReference type="InterPro" id="IPR016446">
    <property type="entry name" value="Flavin_OxRdtase_Frp"/>
</dbReference>
<comment type="caution">
    <text evidence="7">The sequence shown here is derived from an EMBL/GenBank/DDBJ whole genome shotgun (WGS) entry which is preliminary data.</text>
</comment>
<reference evidence="7 8" key="1">
    <citation type="journal article" date="2019" name="Int. J. Syst. Evol. Microbiol.">
        <title>The Global Catalogue of Microorganisms (GCM) 10K type strain sequencing project: providing services to taxonomists for standard genome sequencing and annotation.</title>
        <authorList>
            <consortium name="The Broad Institute Genomics Platform"/>
            <consortium name="The Broad Institute Genome Sequencing Center for Infectious Disease"/>
            <person name="Wu L."/>
            <person name="Ma J."/>
        </authorList>
    </citation>
    <scope>NUCLEOTIDE SEQUENCE [LARGE SCALE GENOMIC DNA]</scope>
    <source>
        <strain evidence="7 8">JCM 16114</strain>
    </source>
</reference>
<dbReference type="PANTHER" id="PTHR43425">
    <property type="entry name" value="OXYGEN-INSENSITIVE NADPH NITROREDUCTASE"/>
    <property type="match status" value="1"/>
</dbReference>
<sequence>MGRTVRDLLERRFGTAEGVHEDLGNGVVELLLDHRTVRTFLPEPVDERVLRLIVAAAQSASTSANFQFTSVVSVRDAARRDRLATYAGDQQLVRDAGAFLVWVADWSRSVSIARAHDLPAQGADYLDSTVSSIVDVALAAQNAAVAAESLGYGITFVGALRNRVDEVCAELELPAWTFPLFGLAIGVPAPDDPADVKPRLGQDVVLHQETYTRPDPAAIADYRERIGRYYTEQEKPADWVLDRLAWRIADKGGLDGRHTIRDSFHRQGFPLR</sequence>
<evidence type="ECO:0000256" key="2">
    <source>
        <dbReference type="ARBA" id="ARBA00022630"/>
    </source>
</evidence>
<dbReference type="Gene3D" id="3.40.109.10">
    <property type="entry name" value="NADH Oxidase"/>
    <property type="match status" value="1"/>
</dbReference>
<name>A0ABN3CYC3_9ACTN</name>
<dbReference type="InterPro" id="IPR000415">
    <property type="entry name" value="Nitroreductase-like"/>
</dbReference>
<organism evidence="7 8">
    <name type="scientific">Nonomuraea monospora</name>
    <dbReference type="NCBI Taxonomy" id="568818"/>
    <lineage>
        <taxon>Bacteria</taxon>
        <taxon>Bacillati</taxon>
        <taxon>Actinomycetota</taxon>
        <taxon>Actinomycetes</taxon>
        <taxon>Streptosporangiales</taxon>
        <taxon>Streptosporangiaceae</taxon>
        <taxon>Nonomuraea</taxon>
    </lineage>
</organism>
<dbReference type="EMBL" id="BAAAQX010000041">
    <property type="protein sequence ID" value="GAA2214518.1"/>
    <property type="molecule type" value="Genomic_DNA"/>
</dbReference>
<dbReference type="Pfam" id="PF00881">
    <property type="entry name" value="Nitroreductase"/>
    <property type="match status" value="1"/>
</dbReference>
<keyword evidence="2 5" id="KW-0285">Flavoprotein</keyword>
<comment type="similarity">
    <text evidence="1 5">Belongs to the flavin oxidoreductase frp family.</text>
</comment>
<proteinExistence type="inferred from homology"/>
<evidence type="ECO:0000256" key="1">
    <source>
        <dbReference type="ARBA" id="ARBA00008366"/>
    </source>
</evidence>